<sequence length="159" mass="18098">MNTYHDGKYTNLLKSWEKYYKMIGIAFAGLSAYLFFKKYPSDTHTLLSSASGVIRHLPVDKSVGNLFEPLLKITKQVYPDALQERGGTPRPTKRCVSETKKKYVAARQGWICGRCQKQLPAWFEIDHTIRLEHGGTNHIDNLVALCRNCHGEKTALENL</sequence>
<dbReference type="CDD" id="cd00085">
    <property type="entry name" value="HNHc"/>
    <property type="match status" value="1"/>
</dbReference>
<feature type="transmembrane region" description="Helical" evidence="1">
    <location>
        <begin position="19"/>
        <end position="36"/>
    </location>
</feature>
<dbReference type="InterPro" id="IPR003615">
    <property type="entry name" value="HNH_nuc"/>
</dbReference>
<dbReference type="InterPro" id="IPR002711">
    <property type="entry name" value="HNH"/>
</dbReference>
<dbReference type="SMART" id="SM00507">
    <property type="entry name" value="HNHc"/>
    <property type="match status" value="1"/>
</dbReference>
<accession>A0A6C0JTS3</accession>
<proteinExistence type="predicted"/>
<organism evidence="3">
    <name type="scientific">viral metagenome</name>
    <dbReference type="NCBI Taxonomy" id="1070528"/>
    <lineage>
        <taxon>unclassified sequences</taxon>
        <taxon>metagenomes</taxon>
        <taxon>organismal metagenomes</taxon>
    </lineage>
</organism>
<dbReference type="EMBL" id="MN740705">
    <property type="protein sequence ID" value="QHU09155.1"/>
    <property type="molecule type" value="Genomic_DNA"/>
</dbReference>
<dbReference type="GO" id="GO:0003676">
    <property type="term" value="F:nucleic acid binding"/>
    <property type="evidence" value="ECO:0007669"/>
    <property type="project" value="InterPro"/>
</dbReference>
<evidence type="ECO:0000256" key="1">
    <source>
        <dbReference type="SAM" id="Phobius"/>
    </source>
</evidence>
<evidence type="ECO:0000259" key="2">
    <source>
        <dbReference type="SMART" id="SM00507"/>
    </source>
</evidence>
<dbReference type="GO" id="GO:0004519">
    <property type="term" value="F:endonuclease activity"/>
    <property type="evidence" value="ECO:0007669"/>
    <property type="project" value="InterPro"/>
</dbReference>
<keyword evidence="1" id="KW-1133">Transmembrane helix</keyword>
<reference evidence="3" key="1">
    <citation type="journal article" date="2020" name="Nature">
        <title>Giant virus diversity and host interactions through global metagenomics.</title>
        <authorList>
            <person name="Schulz F."/>
            <person name="Roux S."/>
            <person name="Paez-Espino D."/>
            <person name="Jungbluth S."/>
            <person name="Walsh D.A."/>
            <person name="Denef V.J."/>
            <person name="McMahon K.D."/>
            <person name="Konstantinidis K.T."/>
            <person name="Eloe-Fadrosh E.A."/>
            <person name="Kyrpides N.C."/>
            <person name="Woyke T."/>
        </authorList>
    </citation>
    <scope>NUCLEOTIDE SEQUENCE</scope>
    <source>
        <strain evidence="3">GVMAG-S-1074260-58</strain>
    </source>
</reference>
<keyword evidence="1" id="KW-0812">Transmembrane</keyword>
<dbReference type="Pfam" id="PF01844">
    <property type="entry name" value="HNH"/>
    <property type="match status" value="1"/>
</dbReference>
<protein>
    <recommendedName>
        <fullName evidence="2">HNH nuclease domain-containing protein</fullName>
    </recommendedName>
</protein>
<dbReference type="Gene3D" id="1.10.30.50">
    <property type="match status" value="1"/>
</dbReference>
<name>A0A6C0JTS3_9ZZZZ</name>
<feature type="domain" description="HNH nuclease" evidence="2">
    <location>
        <begin position="99"/>
        <end position="151"/>
    </location>
</feature>
<keyword evidence="1" id="KW-0472">Membrane</keyword>
<dbReference type="AlphaFoldDB" id="A0A6C0JTS3"/>
<evidence type="ECO:0000313" key="3">
    <source>
        <dbReference type="EMBL" id="QHU09155.1"/>
    </source>
</evidence>
<dbReference type="GO" id="GO:0008270">
    <property type="term" value="F:zinc ion binding"/>
    <property type="evidence" value="ECO:0007669"/>
    <property type="project" value="InterPro"/>
</dbReference>